<comment type="caution">
    <text evidence="1">The sequence shown here is derived from an EMBL/GenBank/DDBJ whole genome shotgun (WGS) entry which is preliminary data.</text>
</comment>
<accession>A0ABS2L8M0</accession>
<proteinExistence type="predicted"/>
<organism evidence="1 2">
    <name type="scientific">Subtercola frigoramans</name>
    <dbReference type="NCBI Taxonomy" id="120298"/>
    <lineage>
        <taxon>Bacteria</taxon>
        <taxon>Bacillati</taxon>
        <taxon>Actinomycetota</taxon>
        <taxon>Actinomycetes</taxon>
        <taxon>Micrococcales</taxon>
        <taxon>Microbacteriaceae</taxon>
        <taxon>Subtercola</taxon>
    </lineage>
</organism>
<sequence>MSTTNASTYTAKLTDGPLEGKTIRTDFTVEGDPQPRLTIPTNSEAKEYLYIRGGSIEFGADDSHSRQPSAVDYRFVQAVFH</sequence>
<evidence type="ECO:0000313" key="2">
    <source>
        <dbReference type="Proteomes" id="UP000776164"/>
    </source>
</evidence>
<evidence type="ECO:0000313" key="1">
    <source>
        <dbReference type="EMBL" id="MBM7473364.1"/>
    </source>
</evidence>
<reference evidence="1 2" key="1">
    <citation type="submission" date="2021-01" db="EMBL/GenBank/DDBJ databases">
        <title>Sequencing the genomes of 1000 actinobacteria strains.</title>
        <authorList>
            <person name="Klenk H.-P."/>
        </authorList>
    </citation>
    <scope>NUCLEOTIDE SEQUENCE [LARGE SCALE GENOMIC DNA]</scope>
    <source>
        <strain evidence="1 2">DSM 13057</strain>
    </source>
</reference>
<name>A0ABS2L8M0_9MICO</name>
<protein>
    <submittedName>
        <fullName evidence="1">Uncharacterized protein</fullName>
    </submittedName>
</protein>
<gene>
    <name evidence="1" type="ORF">JOE66_002998</name>
</gene>
<dbReference type="RefSeq" id="WP_205110738.1">
    <property type="nucleotide sequence ID" value="NZ_BAAAHT010000014.1"/>
</dbReference>
<keyword evidence="2" id="KW-1185">Reference proteome</keyword>
<dbReference type="Proteomes" id="UP000776164">
    <property type="component" value="Unassembled WGS sequence"/>
</dbReference>
<dbReference type="EMBL" id="JAFBBU010000001">
    <property type="protein sequence ID" value="MBM7473364.1"/>
    <property type="molecule type" value="Genomic_DNA"/>
</dbReference>